<name>A0AAN9JZD5_CANGL</name>
<comment type="caution">
    <text evidence="1">The sequence shown here is derived from an EMBL/GenBank/DDBJ whole genome shotgun (WGS) entry which is preliminary data.</text>
</comment>
<dbReference type="Proteomes" id="UP001367508">
    <property type="component" value="Unassembled WGS sequence"/>
</dbReference>
<gene>
    <name evidence="1" type="ORF">VNO77_44271</name>
</gene>
<proteinExistence type="predicted"/>
<dbReference type="EMBL" id="JAYMYQ010000011">
    <property type="protein sequence ID" value="KAK7306339.1"/>
    <property type="molecule type" value="Genomic_DNA"/>
</dbReference>
<evidence type="ECO:0000313" key="1">
    <source>
        <dbReference type="EMBL" id="KAK7306339.1"/>
    </source>
</evidence>
<sequence>MVALAMLTNMIPHQLRAISRRDVTECTFTKEVHVVVIDPMSLHRHPFLEPLTSYPTSSRAHNLHAGLVLRQGHLRVHLPGRMNVLPPPQCGMERVLLVIGTEAQLLEQTRVFQRGRAIFITDPSPFLLPRILTFQPPEKKSPLMPLRRPF</sequence>
<dbReference type="AlphaFoldDB" id="A0AAN9JZD5"/>
<keyword evidence="2" id="KW-1185">Reference proteome</keyword>
<organism evidence="1 2">
    <name type="scientific">Canavalia gladiata</name>
    <name type="common">Sword bean</name>
    <name type="synonym">Dolichos gladiatus</name>
    <dbReference type="NCBI Taxonomy" id="3824"/>
    <lineage>
        <taxon>Eukaryota</taxon>
        <taxon>Viridiplantae</taxon>
        <taxon>Streptophyta</taxon>
        <taxon>Embryophyta</taxon>
        <taxon>Tracheophyta</taxon>
        <taxon>Spermatophyta</taxon>
        <taxon>Magnoliopsida</taxon>
        <taxon>eudicotyledons</taxon>
        <taxon>Gunneridae</taxon>
        <taxon>Pentapetalae</taxon>
        <taxon>rosids</taxon>
        <taxon>fabids</taxon>
        <taxon>Fabales</taxon>
        <taxon>Fabaceae</taxon>
        <taxon>Papilionoideae</taxon>
        <taxon>50 kb inversion clade</taxon>
        <taxon>NPAAA clade</taxon>
        <taxon>indigoferoid/millettioid clade</taxon>
        <taxon>Phaseoleae</taxon>
        <taxon>Canavalia</taxon>
    </lineage>
</organism>
<protein>
    <submittedName>
        <fullName evidence="1">Uncharacterized protein</fullName>
    </submittedName>
</protein>
<reference evidence="1 2" key="1">
    <citation type="submission" date="2024-01" db="EMBL/GenBank/DDBJ databases">
        <title>The genomes of 5 underutilized Papilionoideae crops provide insights into root nodulation and disease resistanc.</title>
        <authorList>
            <person name="Jiang F."/>
        </authorList>
    </citation>
    <scope>NUCLEOTIDE SEQUENCE [LARGE SCALE GENOMIC DNA]</scope>
    <source>
        <strain evidence="1">LVBAO_FW01</strain>
        <tissue evidence="1">Leaves</tissue>
    </source>
</reference>
<accession>A0AAN9JZD5</accession>
<evidence type="ECO:0000313" key="2">
    <source>
        <dbReference type="Proteomes" id="UP001367508"/>
    </source>
</evidence>